<reference evidence="2" key="1">
    <citation type="journal article" date="2015" name="Nature">
        <title>Complex archaea that bridge the gap between prokaryotes and eukaryotes.</title>
        <authorList>
            <person name="Spang A."/>
            <person name="Saw J.H."/>
            <person name="Jorgensen S.L."/>
            <person name="Zaremba-Niedzwiedzka K."/>
            <person name="Martijn J."/>
            <person name="Lind A.E."/>
            <person name="van Eijk R."/>
            <person name="Schleper C."/>
            <person name="Guy L."/>
            <person name="Ettema T.J."/>
        </authorList>
    </citation>
    <scope>NUCLEOTIDE SEQUENCE</scope>
</reference>
<dbReference type="EMBL" id="LAZR01000873">
    <property type="protein sequence ID" value="KKN55748.1"/>
    <property type="molecule type" value="Genomic_DNA"/>
</dbReference>
<feature type="compositionally biased region" description="Basic and acidic residues" evidence="1">
    <location>
        <begin position="118"/>
        <end position="129"/>
    </location>
</feature>
<gene>
    <name evidence="2" type="ORF">LCGC14_0578970</name>
</gene>
<sequence length="129" mass="14915">MLGLVSNYKSDEHTIVGGELSLWLNRLVADDRERKGKLFLVRYNELEVYVIAEWLGKPKDVFVDVLNIGKSLGNFTSAEARELRNRLFNPIGSEETKRSMTQTDRDYYSNLQEEDSIETERQELVARGE</sequence>
<accession>A0A0F9UQ42</accession>
<dbReference type="AlphaFoldDB" id="A0A0F9UQ42"/>
<proteinExistence type="predicted"/>
<organism evidence="2">
    <name type="scientific">marine sediment metagenome</name>
    <dbReference type="NCBI Taxonomy" id="412755"/>
    <lineage>
        <taxon>unclassified sequences</taxon>
        <taxon>metagenomes</taxon>
        <taxon>ecological metagenomes</taxon>
    </lineage>
</organism>
<evidence type="ECO:0000313" key="2">
    <source>
        <dbReference type="EMBL" id="KKN55748.1"/>
    </source>
</evidence>
<evidence type="ECO:0000256" key="1">
    <source>
        <dbReference type="SAM" id="MobiDB-lite"/>
    </source>
</evidence>
<protein>
    <submittedName>
        <fullName evidence="2">Uncharacterized protein</fullName>
    </submittedName>
</protein>
<comment type="caution">
    <text evidence="2">The sequence shown here is derived from an EMBL/GenBank/DDBJ whole genome shotgun (WGS) entry which is preliminary data.</text>
</comment>
<feature type="compositionally biased region" description="Basic and acidic residues" evidence="1">
    <location>
        <begin position="94"/>
        <end position="107"/>
    </location>
</feature>
<name>A0A0F9UQ42_9ZZZZ</name>
<feature type="region of interest" description="Disordered" evidence="1">
    <location>
        <begin position="94"/>
        <end position="129"/>
    </location>
</feature>